<organism evidence="2 3">
    <name type="scientific">Mycolicibacterium arenosum</name>
    <dbReference type="NCBI Taxonomy" id="2952157"/>
    <lineage>
        <taxon>Bacteria</taxon>
        <taxon>Bacillati</taxon>
        <taxon>Actinomycetota</taxon>
        <taxon>Actinomycetes</taxon>
        <taxon>Mycobacteriales</taxon>
        <taxon>Mycobacteriaceae</taxon>
        <taxon>Mycolicibacterium</taxon>
    </lineage>
</organism>
<dbReference type="EMBL" id="JANDBD010000017">
    <property type="protein sequence ID" value="MCP9276567.1"/>
    <property type="molecule type" value="Genomic_DNA"/>
</dbReference>
<comment type="caution">
    <text evidence="2">The sequence shown here is derived from an EMBL/GenBank/DDBJ whole genome shotgun (WGS) entry which is preliminary data.</text>
</comment>
<dbReference type="InterPro" id="IPR029063">
    <property type="entry name" value="SAM-dependent_MTases_sf"/>
</dbReference>
<dbReference type="Proteomes" id="UP001651690">
    <property type="component" value="Unassembled WGS sequence"/>
</dbReference>
<keyword evidence="2" id="KW-0808">Transferase</keyword>
<evidence type="ECO:0000313" key="2">
    <source>
        <dbReference type="EMBL" id="MCP9276567.1"/>
    </source>
</evidence>
<dbReference type="RefSeq" id="WP_255064633.1">
    <property type="nucleotide sequence ID" value="NZ_JANDBD010000017.1"/>
</dbReference>
<dbReference type="Pfam" id="PF08241">
    <property type="entry name" value="Methyltransf_11"/>
    <property type="match status" value="1"/>
</dbReference>
<dbReference type="InterPro" id="IPR013216">
    <property type="entry name" value="Methyltransf_11"/>
</dbReference>
<keyword evidence="3" id="KW-1185">Reference proteome</keyword>
<dbReference type="SUPFAM" id="SSF53335">
    <property type="entry name" value="S-adenosyl-L-methionine-dependent methyltransferases"/>
    <property type="match status" value="1"/>
</dbReference>
<dbReference type="GO" id="GO:0008168">
    <property type="term" value="F:methyltransferase activity"/>
    <property type="evidence" value="ECO:0007669"/>
    <property type="project" value="UniProtKB-KW"/>
</dbReference>
<dbReference type="PANTHER" id="PTHR43591">
    <property type="entry name" value="METHYLTRANSFERASE"/>
    <property type="match status" value="1"/>
</dbReference>
<dbReference type="CDD" id="cd02440">
    <property type="entry name" value="AdoMet_MTases"/>
    <property type="match status" value="1"/>
</dbReference>
<keyword evidence="2" id="KW-0489">Methyltransferase</keyword>
<name>A0ABT1MFM7_9MYCO</name>
<dbReference type="PANTHER" id="PTHR43591:SF24">
    <property type="entry name" value="2-METHOXY-6-POLYPRENYL-1,4-BENZOQUINOL METHYLASE, MITOCHONDRIAL"/>
    <property type="match status" value="1"/>
</dbReference>
<accession>A0ABT1MFM7</accession>
<proteinExistence type="predicted"/>
<evidence type="ECO:0000313" key="3">
    <source>
        <dbReference type="Proteomes" id="UP001651690"/>
    </source>
</evidence>
<gene>
    <name evidence="2" type="ORF">NM203_30715</name>
</gene>
<dbReference type="Gene3D" id="1.10.8.900">
    <property type="match status" value="1"/>
</dbReference>
<feature type="domain" description="Methyltransferase type 11" evidence="1">
    <location>
        <begin position="51"/>
        <end position="144"/>
    </location>
</feature>
<dbReference type="Gene3D" id="3.40.50.150">
    <property type="entry name" value="Vaccinia Virus protein VP39"/>
    <property type="match status" value="1"/>
</dbReference>
<evidence type="ECO:0000259" key="1">
    <source>
        <dbReference type="Pfam" id="PF08241"/>
    </source>
</evidence>
<reference evidence="2 3" key="1">
    <citation type="submission" date="2022-06" db="EMBL/GenBank/DDBJ databases">
        <title>Mycolicibacterium sp. CAU 1645 isolated from seawater.</title>
        <authorList>
            <person name="Kim W."/>
        </authorList>
    </citation>
    <scope>NUCLEOTIDE SEQUENCE [LARGE SCALE GENOMIC DNA]</scope>
    <source>
        <strain evidence="2 3">CAU 1645</strain>
    </source>
</reference>
<protein>
    <submittedName>
        <fullName evidence="2">Methyltransferase domain-containing protein</fullName>
    </submittedName>
</protein>
<dbReference type="GO" id="GO:0032259">
    <property type="term" value="P:methylation"/>
    <property type="evidence" value="ECO:0007669"/>
    <property type="project" value="UniProtKB-KW"/>
</dbReference>
<sequence length="273" mass="30209">MANKYELTISFDQVAHLYDETRGLPPDVSEQVTEAIVRITGAGSGTRFFEHGIGTGRMALPLIARGFDVTGVDISTKMLDTLRRQLDPEAAAKLHLREADVRELPYADASFDVGISALLLHLVPEWRLALRELIRVLKPGGYLCYAHQKPADAAPSTIVDERWVQINAGLGLDITSPGATVSQVIDELAAQHISVEQHRISAWDHPVTVAGLLQRYRRRTHSPDWRTPDDVHAQAVAELSAWATTTYLDHHESMSNPIAFDIITARIPKTSEI</sequence>